<comment type="similarity">
    <text evidence="1">Belongs to the 'GDSL' lipolytic enzyme family.</text>
</comment>
<protein>
    <recommendedName>
        <fullName evidence="8">Esterase</fullName>
    </recommendedName>
</protein>
<keyword evidence="4" id="KW-0325">Glycoprotein</keyword>
<sequence>MAAPLALLVAAVAIVLSTTATASASAAAAANGTATSGCYSHLFTFGNSLIDTGNFIHYSTAPGPVALSPYGETFFHRPTGRWSDGRLIVDFIVERLGFPYWTPYLAGKSKEDFRYGANFAVASGTALNQLLFKKHHLNVASITPYSLAVQLGWFKKVLAMLAPTDQDCGNVIKARMVAERKEIMTRSVFMVGEFGGNDYVHPLFQNRTVEWVRPLVPRVVRYIAGAVESLVALGATTVVNDGLVAVHNALLRRRLAELRTAHPGVTIAYADYYGEVTDLVAAPARNGFDAGSALTACCAGGGPYNGNFTVHCTDAGATRCADPSRYINWDGLHMTEAAYRIMARGILDGPFADPPIMSRCHN</sequence>
<keyword evidence="7" id="KW-1185">Reference proteome</keyword>
<evidence type="ECO:0000256" key="2">
    <source>
        <dbReference type="ARBA" id="ARBA00022729"/>
    </source>
</evidence>
<dbReference type="InterPro" id="IPR001087">
    <property type="entry name" value="GDSL"/>
</dbReference>
<dbReference type="eggNOG" id="ENOG502QSMM">
    <property type="taxonomic scope" value="Eukaryota"/>
</dbReference>
<dbReference type="PANTHER" id="PTHR22835">
    <property type="entry name" value="ZINC FINGER FYVE DOMAIN CONTAINING PROTEIN"/>
    <property type="match status" value="1"/>
</dbReference>
<dbReference type="AlphaFoldDB" id="J3MNH1"/>
<dbReference type="GO" id="GO:0016788">
    <property type="term" value="F:hydrolase activity, acting on ester bonds"/>
    <property type="evidence" value="ECO:0007669"/>
    <property type="project" value="InterPro"/>
</dbReference>
<proteinExistence type="inferred from homology"/>
<dbReference type="Gene3D" id="3.40.50.1110">
    <property type="entry name" value="SGNH hydrolase"/>
    <property type="match status" value="1"/>
</dbReference>
<reference evidence="6" key="1">
    <citation type="journal article" date="2013" name="Nat. Commun.">
        <title>Whole-genome sequencing of Oryza brachyantha reveals mechanisms underlying Oryza genome evolution.</title>
        <authorList>
            <person name="Chen J."/>
            <person name="Huang Q."/>
            <person name="Gao D."/>
            <person name="Wang J."/>
            <person name="Lang Y."/>
            <person name="Liu T."/>
            <person name="Li B."/>
            <person name="Bai Z."/>
            <person name="Luis Goicoechea J."/>
            <person name="Liang C."/>
            <person name="Chen C."/>
            <person name="Zhang W."/>
            <person name="Sun S."/>
            <person name="Liao Y."/>
            <person name="Zhang X."/>
            <person name="Yang L."/>
            <person name="Song C."/>
            <person name="Wang M."/>
            <person name="Shi J."/>
            <person name="Liu G."/>
            <person name="Liu J."/>
            <person name="Zhou H."/>
            <person name="Zhou W."/>
            <person name="Yu Q."/>
            <person name="An N."/>
            <person name="Chen Y."/>
            <person name="Cai Q."/>
            <person name="Wang B."/>
            <person name="Liu B."/>
            <person name="Min J."/>
            <person name="Huang Y."/>
            <person name="Wu H."/>
            <person name="Li Z."/>
            <person name="Zhang Y."/>
            <person name="Yin Y."/>
            <person name="Song W."/>
            <person name="Jiang J."/>
            <person name="Jackson S.A."/>
            <person name="Wing R.A."/>
            <person name="Wang J."/>
            <person name="Chen M."/>
        </authorList>
    </citation>
    <scope>NUCLEOTIDE SEQUENCE [LARGE SCALE GENOMIC DNA]</scope>
    <source>
        <strain evidence="6">cv. IRGC 101232</strain>
    </source>
</reference>
<evidence type="ECO:0000256" key="4">
    <source>
        <dbReference type="ARBA" id="ARBA00023180"/>
    </source>
</evidence>
<evidence type="ECO:0000313" key="7">
    <source>
        <dbReference type="Proteomes" id="UP000006038"/>
    </source>
</evidence>
<dbReference type="CDD" id="cd01837">
    <property type="entry name" value="SGNH_plant_lipase_like"/>
    <property type="match status" value="1"/>
</dbReference>
<dbReference type="HOGENOM" id="CLU_015101_2_1_1"/>
<evidence type="ECO:0000313" key="6">
    <source>
        <dbReference type="EnsemblPlants" id="OB07G29530.1"/>
    </source>
</evidence>
<keyword evidence="2 5" id="KW-0732">Signal</keyword>
<reference evidence="6" key="2">
    <citation type="submission" date="2013-04" db="UniProtKB">
        <authorList>
            <consortium name="EnsemblPlants"/>
        </authorList>
    </citation>
    <scope>IDENTIFICATION</scope>
</reference>
<dbReference type="EnsemblPlants" id="OB07G29530.1">
    <property type="protein sequence ID" value="OB07G29530.1"/>
    <property type="gene ID" value="OB07G29530"/>
</dbReference>
<dbReference type="PANTHER" id="PTHR22835:SF235">
    <property type="entry name" value="OS07G0642200 PROTEIN"/>
    <property type="match status" value="1"/>
</dbReference>
<evidence type="ECO:0000256" key="5">
    <source>
        <dbReference type="SAM" id="SignalP"/>
    </source>
</evidence>
<feature type="chain" id="PRO_5003773743" description="Esterase" evidence="5">
    <location>
        <begin position="23"/>
        <end position="362"/>
    </location>
</feature>
<feature type="signal peptide" evidence="5">
    <location>
        <begin position="1"/>
        <end position="22"/>
    </location>
</feature>
<dbReference type="OMA" id="CYSHLFT"/>
<dbReference type="Gramene" id="OB07G29530.1">
    <property type="protein sequence ID" value="OB07G29530.1"/>
    <property type="gene ID" value="OB07G29530"/>
</dbReference>
<evidence type="ECO:0008006" key="8">
    <source>
        <dbReference type="Google" id="ProtNLM"/>
    </source>
</evidence>
<evidence type="ECO:0000256" key="3">
    <source>
        <dbReference type="ARBA" id="ARBA00022801"/>
    </source>
</evidence>
<dbReference type="InterPro" id="IPR036514">
    <property type="entry name" value="SGNH_hydro_sf"/>
</dbReference>
<dbReference type="Proteomes" id="UP000006038">
    <property type="component" value="Chromosome 7"/>
</dbReference>
<name>J3MNH1_ORYBR</name>
<dbReference type="Pfam" id="PF00657">
    <property type="entry name" value="Lipase_GDSL"/>
    <property type="match status" value="1"/>
</dbReference>
<dbReference type="InterPro" id="IPR035669">
    <property type="entry name" value="SGNH_plant_lipase-like"/>
</dbReference>
<keyword evidence="3" id="KW-0378">Hydrolase</keyword>
<accession>J3MNH1</accession>
<evidence type="ECO:0000256" key="1">
    <source>
        <dbReference type="ARBA" id="ARBA00008668"/>
    </source>
</evidence>
<organism evidence="6">
    <name type="scientific">Oryza brachyantha</name>
    <name type="common">malo sina</name>
    <dbReference type="NCBI Taxonomy" id="4533"/>
    <lineage>
        <taxon>Eukaryota</taxon>
        <taxon>Viridiplantae</taxon>
        <taxon>Streptophyta</taxon>
        <taxon>Embryophyta</taxon>
        <taxon>Tracheophyta</taxon>
        <taxon>Spermatophyta</taxon>
        <taxon>Magnoliopsida</taxon>
        <taxon>Liliopsida</taxon>
        <taxon>Poales</taxon>
        <taxon>Poaceae</taxon>
        <taxon>BOP clade</taxon>
        <taxon>Oryzoideae</taxon>
        <taxon>Oryzeae</taxon>
        <taxon>Oryzinae</taxon>
        <taxon>Oryza</taxon>
    </lineage>
</organism>
<dbReference type="SUPFAM" id="SSF52266">
    <property type="entry name" value="SGNH hydrolase"/>
    <property type="match status" value="1"/>
</dbReference>